<proteinExistence type="predicted"/>
<evidence type="ECO:0000313" key="2">
    <source>
        <dbReference type="Proteomes" id="UP000033441"/>
    </source>
</evidence>
<gene>
    <name evidence="1" type="ORF">APHMUC_1117</name>
</gene>
<dbReference type="Proteomes" id="UP000033441">
    <property type="component" value="Unassembled WGS sequence"/>
</dbReference>
<dbReference type="PATRIC" id="fig|1359152.3.peg.1170"/>
<sequence length="111" mass="12279">MNRVEPLGEFDVEIQQLCVGSCVRYCGRVNLTVSDEFSGIFWLCGGLGAFESFSGKLFVDDGVYRASIDCGERQARSGSINLKQVNLKKDQKVLELIEVDGGKTSLILRRV</sequence>
<protein>
    <submittedName>
        <fullName evidence="1">Uncharacterized protein</fullName>
    </submittedName>
</protein>
<reference evidence="1 2" key="1">
    <citation type="submission" date="2015-02" db="EMBL/GenBank/DDBJ databases">
        <title>Genome Sequencing of Rickettsiales.</title>
        <authorList>
            <person name="Daugherty S.C."/>
            <person name="Su Q."/>
            <person name="Abolude K."/>
            <person name="Beier-Sexton M."/>
            <person name="Carlyon J.A."/>
            <person name="Carter R."/>
            <person name="Day N.P."/>
            <person name="Dumler S.J."/>
            <person name="Dyachenko V."/>
            <person name="Godinez A."/>
            <person name="Kurtti T.J."/>
            <person name="Lichay M."/>
            <person name="Mullins K.E."/>
            <person name="Ott S."/>
            <person name="Pappas-Brown V."/>
            <person name="Paris D.H."/>
            <person name="Patel P."/>
            <person name="Richards A.L."/>
            <person name="Sadzewicz L."/>
            <person name="Sears K."/>
            <person name="Seidman D."/>
            <person name="Sengamalay N."/>
            <person name="Stenos J."/>
            <person name="Tallon L.J."/>
            <person name="Vincent G."/>
            <person name="Fraser C.M."/>
            <person name="Munderloh U."/>
            <person name="Dunning-Hotopp J.C."/>
        </authorList>
    </citation>
    <scope>NUCLEOTIDE SEQUENCE [LARGE SCALE GENOMIC DNA]</scope>
    <source>
        <strain evidence="1 2">ApMUC09</strain>
    </source>
</reference>
<evidence type="ECO:0000313" key="1">
    <source>
        <dbReference type="EMBL" id="KJV64619.1"/>
    </source>
</evidence>
<comment type="caution">
    <text evidence="1">The sequence shown here is derived from an EMBL/GenBank/DDBJ whole genome shotgun (WGS) entry which is preliminary data.</text>
</comment>
<dbReference type="EMBL" id="LANV01000001">
    <property type="protein sequence ID" value="KJV64619.1"/>
    <property type="molecule type" value="Genomic_DNA"/>
</dbReference>
<dbReference type="AlphaFoldDB" id="A0A0F3NCK9"/>
<accession>A0A0F3NCK9</accession>
<organism evidence="1 2">
    <name type="scientific">Anaplasma phagocytophilum str. ApMUC09</name>
    <dbReference type="NCBI Taxonomy" id="1359152"/>
    <lineage>
        <taxon>Bacteria</taxon>
        <taxon>Pseudomonadati</taxon>
        <taxon>Pseudomonadota</taxon>
        <taxon>Alphaproteobacteria</taxon>
        <taxon>Rickettsiales</taxon>
        <taxon>Anaplasmataceae</taxon>
        <taxon>Anaplasma</taxon>
        <taxon>phagocytophilum group</taxon>
    </lineage>
</organism>
<name>A0A0F3NCK9_ANAPH</name>